<dbReference type="Pfam" id="PF19406">
    <property type="entry name" value="PKD_5"/>
    <property type="match status" value="2"/>
</dbReference>
<accession>A0A1B8TXI7</accession>
<reference evidence="3" key="1">
    <citation type="submission" date="2016-02" db="EMBL/GenBank/DDBJ databases">
        <authorList>
            <person name="Shin S.-K."/>
            <person name="Yi H."/>
            <person name="Kim E."/>
        </authorList>
    </citation>
    <scope>NUCLEOTIDE SEQUENCE [LARGE SCALE GENOMIC DNA]</scope>
    <source>
        <strain evidence="3">LPB0003</strain>
    </source>
</reference>
<dbReference type="InterPro" id="IPR035986">
    <property type="entry name" value="PKD_dom_sf"/>
</dbReference>
<feature type="domain" description="PKD" evidence="1">
    <location>
        <begin position="115"/>
        <end position="169"/>
    </location>
</feature>
<dbReference type="SMART" id="SM00089">
    <property type="entry name" value="PKD"/>
    <property type="match status" value="4"/>
</dbReference>
<comment type="caution">
    <text evidence="2">The sequence shown here is derived from an EMBL/GenBank/DDBJ whole genome shotgun (WGS) entry which is preliminary data.</text>
</comment>
<proteinExistence type="predicted"/>
<dbReference type="Pfam" id="PF13573">
    <property type="entry name" value="SprB"/>
    <property type="match status" value="5"/>
</dbReference>
<dbReference type="Proteomes" id="UP000092584">
    <property type="component" value="Unassembled WGS sequence"/>
</dbReference>
<dbReference type="Pfam" id="PF13585">
    <property type="entry name" value="CHU_C"/>
    <property type="match status" value="1"/>
</dbReference>
<dbReference type="InterPro" id="IPR025667">
    <property type="entry name" value="SprB_repeat"/>
</dbReference>
<dbReference type="PANTHER" id="PTHR36842">
    <property type="entry name" value="PROTEIN TOLB HOMOLOG"/>
    <property type="match status" value="1"/>
</dbReference>
<dbReference type="RefSeq" id="WP_065319050.1">
    <property type="nucleotide sequence ID" value="NZ_LSFM01000022.1"/>
</dbReference>
<dbReference type="InterPro" id="IPR022409">
    <property type="entry name" value="PKD/Chitinase_dom"/>
</dbReference>
<dbReference type="PROSITE" id="PS50093">
    <property type="entry name" value="PKD"/>
    <property type="match status" value="4"/>
</dbReference>
<evidence type="ECO:0000259" key="1">
    <source>
        <dbReference type="PROSITE" id="PS50093"/>
    </source>
</evidence>
<sequence>MLLKSYAHQNTDVKGAFAYNPKVTIKADSNEICEREIMIITLEGSEGTAPYLFKYTINGGAEKSITSNNAGIAEINFREVFAGTFNYKLTSVTDANSQVTQIADQEVSILVNAVPLVEFTFDQTSICAGEPIQFTAEATGAGELTYLWDFNDNVQSDLENPSHSFEYFGCSTAERTFGVTLLVTDENGCFSSVAKFITVIPKPDLEFFDIDANDFNNCDNATIANPEFTVNVGNNSKSPCVDNYSIDWGDGTTEDSIEFPIEHTYAELGVYAMKVRGLGKNGCYNELEYQVINISHPVGDITSLETTNNVCLTDAEIDFEIINWQTNWPDTMYSVDFGDGSSIETYTHAEIQNNSKLSHVYDEGSCSEPNGEFIATLTIENLCSKTERTLNNIKILAPSIAEFESQEIACINSDVAFINTSLIGENDDCNKAANFIWDFGDGTIVNDNGANTATNQSHQYTNSGTYTVTLTVATQCGSDVFTKNICIEEVNTPTFTIDEEAGCIPLNIAATNTTTENTVCSTASYEWEVTYAASNCETVGAWAFTNGTDQNSENPQFLFTNAGLYTLTQKIITGCGIETNSKIIEVKKPAIVSIDPIDNACDNPTINPTATIQNCTSNESGSTYNWTFTGGNPSTANTLDPGNIVYDAPGIYEVTLQITSECGLSNLATQTFEVFEKPVITNTNLTQEICSNQNTVAIDLTSSIANTTFSWSAVASTGITGFIANGSTNTIPTQTLINSQNTNGQVTYTVIPENNDCIGDAVDFVVTVNPTPKITTQPLSSEVCKNSVATLLEVVFENGTGTATYQWFYNTTDTNFGGIPISDANTNTYNPPTENVGALFYYVEISFSSGSCTQIVSNTARVNVLEQPVINPIETVQNYCIDDISKSLEVTYSGATGVEVRYQWFSNTMNSTADGNPLVDETTDSYNPPTNAVGTMYYYVEIYFSRGDCATLISNSASVIVNETPVIANATITINSDEAFIFSPNSVSGNTIPNNTFYTWTAPNFNPTDAIIGASDATTPQQLISQTLENTTSSPIKVTYLITPATADCTGNSFMLEITVLASINANAVVVPASCFQANDGAITTNIIGGVPFDTGNPYNVSWSGPNGFSSSESSISNLIAGLYTITIEDKEGFRTTEDFTITQPDILEITKDIEKNVSCFNGNNGNIEITMNGGTMPYTYNWTTTNGSGIISNQKNQHTLTKGNYTLEVIDQNNCTISTSFVLTEPEEIKITLLDKKDILCFGDAAGSLEVAVSGGVKTAISSGAFDYLYSWSGPNGYTSTSKNIDNLMAGVYTLHVIDDLGCTTNATFTINQADQIKIDVVKTDESCYQKSDGTIDVTLTGGKAPYTFTWSNSATDLSLSNLAPDRYTINVTDANNCTEQTSIVINEAIFYIEPTTSPITCNSENDASINLNLTGGIAPISIVWNDGVTDAAQRSNLAAGTYTVTITDSNPTQCPIKETFIISNPAPIVVVETVIDATDCAIENSGSINLEISGGVEPYSFLWNTNETSEDLNNIGAGVYSVQITDAVGCVFTEQYTIFRQEPLDILVDEVIIKDCDLRTASKQLTANGSGGFSPYTYSWSSGTISGVDNHIMTTSDNDVYSVTITDSAGCSRQKSFNVSVPTIGATDFEYSSFAFDNYNLLSIKDPIQFTSLSTGDIRKITWNFGDGSPTIHEENPTYTYTKEGFYTIIYTVEYEVGCTYVLERIVHITKGYILITPNSFTPNGDGYNDRMKPVHEGFSEIEITIYTTWGATVYYEKSLNFKGWDGFIKGLPAENGNYVIVIKGLTFYKGEIIETLPFTLIK</sequence>
<dbReference type="KEGG" id="pob:LPB03_04610"/>
<dbReference type="EMBL" id="LSFM01000022">
    <property type="protein sequence ID" value="OBY64300.1"/>
    <property type="molecule type" value="Genomic_DNA"/>
</dbReference>
<dbReference type="InterPro" id="IPR000601">
    <property type="entry name" value="PKD_dom"/>
</dbReference>
<feature type="domain" description="PKD" evidence="1">
    <location>
        <begin position="605"/>
        <end position="674"/>
    </location>
</feature>
<protein>
    <recommendedName>
        <fullName evidence="1">PKD domain-containing protein</fullName>
    </recommendedName>
</protein>
<dbReference type="Pfam" id="PF18911">
    <property type="entry name" value="PKD_4"/>
    <property type="match status" value="4"/>
</dbReference>
<dbReference type="SUPFAM" id="SSF49299">
    <property type="entry name" value="PKD domain"/>
    <property type="match status" value="6"/>
</dbReference>
<dbReference type="InterPro" id="IPR013783">
    <property type="entry name" value="Ig-like_fold"/>
</dbReference>
<name>A0A1B8TXI7_9FLAO</name>
<feature type="domain" description="PKD" evidence="1">
    <location>
        <begin position="435"/>
        <end position="494"/>
    </location>
</feature>
<dbReference type="STRING" id="1774273.LPB03_04610"/>
<dbReference type="Gene3D" id="2.60.40.10">
    <property type="entry name" value="Immunoglobulins"/>
    <property type="match status" value="9"/>
</dbReference>
<evidence type="ECO:0000313" key="2">
    <source>
        <dbReference type="EMBL" id="OBY64300.1"/>
    </source>
</evidence>
<dbReference type="Gene3D" id="2.60.40.740">
    <property type="match status" value="2"/>
</dbReference>
<dbReference type="PANTHER" id="PTHR36842:SF1">
    <property type="entry name" value="PROTEIN TOLB"/>
    <property type="match status" value="1"/>
</dbReference>
<dbReference type="InterPro" id="IPR045828">
    <property type="entry name" value="PKD_Bacteroidetes"/>
</dbReference>
<dbReference type="CDD" id="cd00146">
    <property type="entry name" value="PKD"/>
    <property type="match status" value="3"/>
</dbReference>
<gene>
    <name evidence="2" type="ORF">LPB3_07885</name>
</gene>
<evidence type="ECO:0000313" key="3">
    <source>
        <dbReference type="Proteomes" id="UP000092584"/>
    </source>
</evidence>
<keyword evidence="3" id="KW-1185">Reference proteome</keyword>
<feature type="domain" description="PKD" evidence="1">
    <location>
        <begin position="1650"/>
        <end position="1700"/>
    </location>
</feature>
<organism evidence="2 3">
    <name type="scientific">Polaribacter vadi</name>
    <dbReference type="NCBI Taxonomy" id="1774273"/>
    <lineage>
        <taxon>Bacteria</taxon>
        <taxon>Pseudomonadati</taxon>
        <taxon>Bacteroidota</taxon>
        <taxon>Flavobacteriia</taxon>
        <taxon>Flavobacteriales</taxon>
        <taxon>Flavobacteriaceae</taxon>
    </lineage>
</organism>